<dbReference type="InterPro" id="IPR019292">
    <property type="entry name" value="McrC"/>
</dbReference>
<dbReference type="Pfam" id="PF10117">
    <property type="entry name" value="McrBC"/>
    <property type="match status" value="1"/>
</dbReference>
<reference evidence="1 2" key="1">
    <citation type="submission" date="2012-01" db="EMBL/GenBank/DDBJ databases">
        <title>The Genome Sequence of Megamonas funiformis YIT 11815.</title>
        <authorList>
            <consortium name="The Broad Institute Genome Sequencing Platform"/>
            <person name="Earl A."/>
            <person name="Ward D."/>
            <person name="Feldgarden M."/>
            <person name="Gevers D."/>
            <person name="Morotomi M."/>
            <person name="Young S.K."/>
            <person name="Zeng Q."/>
            <person name="Gargeya S."/>
            <person name="Fitzgerald M."/>
            <person name="Haas B."/>
            <person name="Abouelleil A."/>
            <person name="Alvarado L."/>
            <person name="Arachchi H.M."/>
            <person name="Berlin A."/>
            <person name="Chapman S.B."/>
            <person name="Gearin G."/>
            <person name="Goldberg J."/>
            <person name="Griggs A."/>
            <person name="Gujja S."/>
            <person name="Hansen M."/>
            <person name="Heiman D."/>
            <person name="Howarth C."/>
            <person name="Larimer J."/>
            <person name="Lui A."/>
            <person name="MacDonald P.J.P."/>
            <person name="McCowen C."/>
            <person name="Montmayeur A."/>
            <person name="Murphy C."/>
            <person name="Neiman D."/>
            <person name="Pearson M."/>
            <person name="Priest M."/>
            <person name="Roberts A."/>
            <person name="Saif S."/>
            <person name="Shea T."/>
            <person name="Sisk P."/>
            <person name="Stolte C."/>
            <person name="Sykes S."/>
            <person name="Wortman J."/>
            <person name="Nusbaum C."/>
            <person name="Birren B."/>
        </authorList>
    </citation>
    <scope>NUCLEOTIDE SEQUENCE [LARGE SCALE GENOMIC DNA]</scope>
    <source>
        <strain evidence="1 2">YIT 11815</strain>
    </source>
</reference>
<dbReference type="InterPro" id="IPR014407">
    <property type="entry name" value="McrC_bac"/>
</dbReference>
<evidence type="ECO:0000313" key="2">
    <source>
        <dbReference type="Proteomes" id="UP000005963"/>
    </source>
</evidence>
<gene>
    <name evidence="1" type="ORF">HMPREF9454_00022</name>
</gene>
<evidence type="ECO:0000313" key="1">
    <source>
        <dbReference type="EMBL" id="EHR39226.1"/>
    </source>
</evidence>
<sequence>MKQNNILIKNIYYMLAYVYCDLNKKQYACLAVENFEDIEDLLTSILIKGVNYQLKKGLYTDYQEKEDLLLVVRGKIVLQKTLNLLNTGKKQIYCQFDELSYDNIFNRIIKATMILLLKDTKIKEEYKIIIKKYLRYFSKVEYIDLVNIKWKQLKNYYHRNNMSYELLMNICYLIYDRHILSDKQGDNYLWNFIDDINMANLYEKFVLNYYKKHYPELKAKSAVIRWNVNSMNSDDEALAFLPRMRTDITLTYANKILIIDTKFYQYSLVKHSRYQNSHLKHHSDNLYQIFTYVKNKDKINTGNVKGLLLYAQTVKDGEIRHKYMMAGNEFYVQTLNLNQDFARIKAQLDDIVNLIKDKKAL</sequence>
<dbReference type="Proteomes" id="UP000005963">
    <property type="component" value="Unassembled WGS sequence"/>
</dbReference>
<dbReference type="EMBL" id="ADMB01000004">
    <property type="protein sequence ID" value="EHR39226.1"/>
    <property type="molecule type" value="Genomic_DNA"/>
</dbReference>
<dbReference type="RefSeq" id="WP_008537181.1">
    <property type="nucleotide sequence ID" value="NZ_JH601090.1"/>
</dbReference>
<comment type="caution">
    <text evidence="1">The sequence shown here is derived from an EMBL/GenBank/DDBJ whole genome shotgun (WGS) entry which is preliminary data.</text>
</comment>
<dbReference type="GeneID" id="62779264"/>
<keyword evidence="2" id="KW-1185">Reference proteome</keyword>
<name>A0ABN0ELS8_9FIRM</name>
<accession>A0ABN0ELS8</accession>
<organism evidence="1 2">
    <name type="scientific">Megamonas funiformis YIT 11815</name>
    <dbReference type="NCBI Taxonomy" id="742816"/>
    <lineage>
        <taxon>Bacteria</taxon>
        <taxon>Bacillati</taxon>
        <taxon>Bacillota</taxon>
        <taxon>Negativicutes</taxon>
        <taxon>Selenomonadales</taxon>
        <taxon>Selenomonadaceae</taxon>
        <taxon>Megamonas</taxon>
    </lineage>
</organism>
<dbReference type="PANTHER" id="PTHR38733:SF1">
    <property type="entry name" value="TYPE IV METHYL-DIRECTED RESTRICTION ENZYME ECOKMCRBC"/>
    <property type="match status" value="1"/>
</dbReference>
<dbReference type="PIRSF" id="PIRSF003109">
    <property type="entry name" value="McrC"/>
    <property type="match status" value="1"/>
</dbReference>
<dbReference type="PANTHER" id="PTHR38733">
    <property type="entry name" value="PROTEIN MCRC"/>
    <property type="match status" value="1"/>
</dbReference>
<evidence type="ECO:0008006" key="3">
    <source>
        <dbReference type="Google" id="ProtNLM"/>
    </source>
</evidence>
<proteinExistence type="predicted"/>
<protein>
    <recommendedName>
        <fullName evidence="3">5-methylcytosine-specific restriction enzyme subunit McrC</fullName>
    </recommendedName>
</protein>